<dbReference type="AlphaFoldDB" id="A0A1G7R913"/>
<protein>
    <submittedName>
        <fullName evidence="1">Predicted ester cyclase</fullName>
    </submittedName>
</protein>
<dbReference type="STRING" id="1082479.SAMN05216241_10536"/>
<dbReference type="Pfam" id="PF07366">
    <property type="entry name" value="SnoaL"/>
    <property type="match status" value="1"/>
</dbReference>
<keyword evidence="2" id="KW-1185">Reference proteome</keyword>
<proteinExistence type="predicted"/>
<name>A0A1G7R913_9PROT</name>
<dbReference type="PANTHER" id="PTHR38436">
    <property type="entry name" value="POLYKETIDE CYCLASE SNOAL-LIKE DOMAIN"/>
    <property type="match status" value="1"/>
</dbReference>
<sequence length="132" mass="14448">MRTLTVRFYEDAWNRADESAARAILSPSVRFKGTLSEASEGPESVLRYMRGTRAVLTGFRCIIDDLVVEEPRAAARLTFTGTHVGTLLGAPPTGRQVTWSGAGFFTAARGRLSEIWVVGDIESLRAQLYATP</sequence>
<dbReference type="SUPFAM" id="SSF54427">
    <property type="entry name" value="NTF2-like"/>
    <property type="match status" value="1"/>
</dbReference>
<gene>
    <name evidence="1" type="ORF">SAMN05216241_10536</name>
</gene>
<dbReference type="GO" id="GO:0030638">
    <property type="term" value="P:polyketide metabolic process"/>
    <property type="evidence" value="ECO:0007669"/>
    <property type="project" value="InterPro"/>
</dbReference>
<dbReference type="InterPro" id="IPR009959">
    <property type="entry name" value="Cyclase_SnoaL-like"/>
</dbReference>
<dbReference type="RefSeq" id="WP_176758582.1">
    <property type="nucleotide sequence ID" value="NZ_FNCE01000005.1"/>
</dbReference>
<evidence type="ECO:0000313" key="2">
    <source>
        <dbReference type="Proteomes" id="UP000199415"/>
    </source>
</evidence>
<reference evidence="1 2" key="1">
    <citation type="submission" date="2016-10" db="EMBL/GenBank/DDBJ databases">
        <authorList>
            <person name="de Groot N.N."/>
        </authorList>
    </citation>
    <scope>NUCLEOTIDE SEQUENCE [LARGE SCALE GENOMIC DNA]</scope>
    <source>
        <strain evidence="1 2">DSM 25584</strain>
    </source>
</reference>
<dbReference type="Proteomes" id="UP000199415">
    <property type="component" value="Unassembled WGS sequence"/>
</dbReference>
<evidence type="ECO:0000313" key="1">
    <source>
        <dbReference type="EMBL" id="SDG07135.1"/>
    </source>
</evidence>
<accession>A0A1G7R913</accession>
<dbReference type="PANTHER" id="PTHR38436:SF1">
    <property type="entry name" value="ESTER CYCLASE"/>
    <property type="match status" value="1"/>
</dbReference>
<dbReference type="Gene3D" id="3.10.450.50">
    <property type="match status" value="1"/>
</dbReference>
<dbReference type="EMBL" id="FNCE01000005">
    <property type="protein sequence ID" value="SDG07135.1"/>
    <property type="molecule type" value="Genomic_DNA"/>
</dbReference>
<organism evidence="1 2">
    <name type="scientific">Limimonas halophila</name>
    <dbReference type="NCBI Taxonomy" id="1082479"/>
    <lineage>
        <taxon>Bacteria</taxon>
        <taxon>Pseudomonadati</taxon>
        <taxon>Pseudomonadota</taxon>
        <taxon>Alphaproteobacteria</taxon>
        <taxon>Rhodospirillales</taxon>
        <taxon>Rhodovibrionaceae</taxon>
        <taxon>Limimonas</taxon>
    </lineage>
</organism>
<dbReference type="InterPro" id="IPR032710">
    <property type="entry name" value="NTF2-like_dom_sf"/>
</dbReference>